<reference evidence="1 2" key="1">
    <citation type="submission" date="2019-02" db="EMBL/GenBank/DDBJ databases">
        <title>Bacterial novel species Emticicia sp. 17J42-9 isolated from soil.</title>
        <authorList>
            <person name="Jung H.-Y."/>
        </authorList>
    </citation>
    <scope>NUCLEOTIDE SEQUENCE [LARGE SCALE GENOMIC DNA]</scope>
    <source>
        <strain evidence="1 2">17J42-9</strain>
    </source>
</reference>
<protein>
    <submittedName>
        <fullName evidence="1">Uncharacterized protein</fullName>
    </submittedName>
</protein>
<proteinExistence type="predicted"/>
<dbReference type="EMBL" id="SEWF01000010">
    <property type="protein sequence ID" value="RYU95945.1"/>
    <property type="molecule type" value="Genomic_DNA"/>
</dbReference>
<dbReference type="RefSeq" id="WP_130020553.1">
    <property type="nucleotide sequence ID" value="NZ_SEWF01000010.1"/>
</dbReference>
<comment type="caution">
    <text evidence="1">The sequence shown here is derived from an EMBL/GenBank/DDBJ whole genome shotgun (WGS) entry which is preliminary data.</text>
</comment>
<name>A0A4Q5M1M7_9BACT</name>
<keyword evidence="2" id="KW-1185">Reference proteome</keyword>
<dbReference type="SUPFAM" id="SSF51182">
    <property type="entry name" value="RmlC-like cupins"/>
    <property type="match status" value="1"/>
</dbReference>
<dbReference type="Proteomes" id="UP000293162">
    <property type="component" value="Unassembled WGS sequence"/>
</dbReference>
<accession>A0A4Q5M1M7</accession>
<dbReference type="OrthoDB" id="7432190at2"/>
<dbReference type="InterPro" id="IPR011051">
    <property type="entry name" value="RmlC_Cupin_sf"/>
</dbReference>
<sequence>MQIQNRRDFGKQLLGTALNYFLLESLFSSQAFARPILPIANHWAKQLSEICNDLKLEKISPVLWQTQVEKLFNHIALEELLKFIDFQTLTKNFDYPDLGVNTKMITFPKLDGLPEKTVFIKKIFGMKKDRAIIPHGHSNMSSAHLVLKGEFALKHYDKVEEDEKNLFIKPTIEKKAKVGSSSSISDDKNNIHWFIANTETAFTFDVIMLDLGGKEYDIHNIDIEAGEKTGNGLIRAPKMDVQTALKKYGKQHH</sequence>
<dbReference type="AlphaFoldDB" id="A0A4Q5M1M7"/>
<organism evidence="1 2">
    <name type="scientific">Emticicia agri</name>
    <dbReference type="NCBI Taxonomy" id="2492393"/>
    <lineage>
        <taxon>Bacteria</taxon>
        <taxon>Pseudomonadati</taxon>
        <taxon>Bacteroidota</taxon>
        <taxon>Cytophagia</taxon>
        <taxon>Cytophagales</taxon>
        <taxon>Leadbetterellaceae</taxon>
        <taxon>Emticicia</taxon>
    </lineage>
</organism>
<evidence type="ECO:0000313" key="2">
    <source>
        <dbReference type="Proteomes" id="UP000293162"/>
    </source>
</evidence>
<gene>
    <name evidence="1" type="ORF">EWM59_08590</name>
</gene>
<evidence type="ECO:0000313" key="1">
    <source>
        <dbReference type="EMBL" id="RYU95945.1"/>
    </source>
</evidence>